<dbReference type="OrthoDB" id="9816357at2"/>
<name>A0A172TRZ5_9BACT</name>
<dbReference type="NCBIfam" id="NF038402">
    <property type="entry name" value="TroA_like"/>
    <property type="match status" value="1"/>
</dbReference>
<evidence type="ECO:0000259" key="2">
    <source>
        <dbReference type="PROSITE" id="PS50983"/>
    </source>
</evidence>
<reference evidence="3 4" key="2">
    <citation type="journal article" date="2016" name="Int. J. Syst. Evol. Microbiol.">
        <title>Flavisolibacter tropicus sp. nov., isolated from tropical soil.</title>
        <authorList>
            <person name="Lee J.J."/>
            <person name="Kang M.S."/>
            <person name="Kim G.S."/>
            <person name="Lee C.S."/>
            <person name="Lim S."/>
            <person name="Lee J."/>
            <person name="Roh S.H."/>
            <person name="Kang H."/>
            <person name="Ha J.M."/>
            <person name="Bae S."/>
            <person name="Jung H.Y."/>
            <person name="Kim M.K."/>
        </authorList>
    </citation>
    <scope>NUCLEOTIDE SEQUENCE [LARGE SCALE GENOMIC DNA]</scope>
    <source>
        <strain evidence="3 4">LCS9</strain>
    </source>
</reference>
<evidence type="ECO:0000313" key="4">
    <source>
        <dbReference type="Proteomes" id="UP000077177"/>
    </source>
</evidence>
<reference evidence="4" key="1">
    <citation type="submission" date="2015-01" db="EMBL/GenBank/DDBJ databases">
        <title>Flavisolibacter sp./LCS9/ whole genome sequencing.</title>
        <authorList>
            <person name="Kim M.K."/>
            <person name="Srinivasan S."/>
            <person name="Lee J.-J."/>
        </authorList>
    </citation>
    <scope>NUCLEOTIDE SEQUENCE [LARGE SCALE GENOMIC DNA]</scope>
    <source>
        <strain evidence="4">LCS9</strain>
    </source>
</reference>
<dbReference type="Gene3D" id="3.40.50.1980">
    <property type="entry name" value="Nitrogenase molybdenum iron protein domain"/>
    <property type="match status" value="2"/>
</dbReference>
<keyword evidence="4" id="KW-1185">Reference proteome</keyword>
<dbReference type="PROSITE" id="PS50983">
    <property type="entry name" value="FE_B12_PBP"/>
    <property type="match status" value="1"/>
</dbReference>
<dbReference type="InterPro" id="IPR002491">
    <property type="entry name" value="ABC_transptr_periplasmic_BD"/>
</dbReference>
<dbReference type="AlphaFoldDB" id="A0A172TRZ5"/>
<organism evidence="3 4">
    <name type="scientific">Flavisolibacter tropicus</name>
    <dbReference type="NCBI Taxonomy" id="1492898"/>
    <lineage>
        <taxon>Bacteria</taxon>
        <taxon>Pseudomonadati</taxon>
        <taxon>Bacteroidota</taxon>
        <taxon>Chitinophagia</taxon>
        <taxon>Chitinophagales</taxon>
        <taxon>Chitinophagaceae</taxon>
        <taxon>Flavisolibacter</taxon>
    </lineage>
</organism>
<feature type="domain" description="Fe/B12 periplasmic-binding" evidence="2">
    <location>
        <begin position="20"/>
        <end position="266"/>
    </location>
</feature>
<dbReference type="InterPro" id="IPR054828">
    <property type="entry name" value="Vit_B12_bind_prot"/>
</dbReference>
<protein>
    <submittedName>
        <fullName evidence="3">Iron ABC transporter</fullName>
    </submittedName>
</protein>
<sequence>MPVYTDQLNRTVTLPATPKRIISLVPSQTELLYDLELKEQVVGITKFCIHPKEWFRTKTRIGGTKTLHLDKIRELHPDLIIANKEENVQEQIEALAKEFPVWISDVNNLPEALEMIEQIGLITNKKERAEDLSKRIESAFFNFKPQTSNLKLNTCYLIWKDPYMTVGGDTFIHNILSLAGLENIYGSKQRYPEITIAELQTLNCDLLLLSSEPYPFKQKHIEELQAQLPHTKILLVDGEAFSWYGSRLLHTPAHLQQLQEEIASLI</sequence>
<dbReference type="PANTHER" id="PTHR30535">
    <property type="entry name" value="VITAMIN B12-BINDING PROTEIN"/>
    <property type="match status" value="1"/>
</dbReference>
<dbReference type="InterPro" id="IPR050902">
    <property type="entry name" value="ABC_Transporter_SBP"/>
</dbReference>
<dbReference type="KEGG" id="fla:SY85_04425"/>
<evidence type="ECO:0000256" key="1">
    <source>
        <dbReference type="ARBA" id="ARBA00022729"/>
    </source>
</evidence>
<accession>A0A172TRZ5</accession>
<dbReference type="STRING" id="1492898.SY85_04425"/>
<dbReference type="EMBL" id="CP011390">
    <property type="protein sequence ID" value="ANE49849.1"/>
    <property type="molecule type" value="Genomic_DNA"/>
</dbReference>
<evidence type="ECO:0000313" key="3">
    <source>
        <dbReference type="EMBL" id="ANE49849.1"/>
    </source>
</evidence>
<keyword evidence="1" id="KW-0732">Signal</keyword>
<dbReference type="SUPFAM" id="SSF53807">
    <property type="entry name" value="Helical backbone' metal receptor"/>
    <property type="match status" value="1"/>
</dbReference>
<dbReference type="PANTHER" id="PTHR30535:SF35">
    <property type="entry name" value="PERIPLASMIC BINDING PROTEIN"/>
    <property type="match status" value="1"/>
</dbReference>
<dbReference type="PATRIC" id="fig|1492898.3.peg.968"/>
<gene>
    <name evidence="3" type="ORF">SY85_04425</name>
</gene>
<dbReference type="Proteomes" id="UP000077177">
    <property type="component" value="Chromosome"/>
</dbReference>
<proteinExistence type="predicted"/>
<dbReference type="Pfam" id="PF01497">
    <property type="entry name" value="Peripla_BP_2"/>
    <property type="match status" value="1"/>
</dbReference>